<reference evidence="2" key="1">
    <citation type="submission" date="2017-04" db="EMBL/GenBank/DDBJ databases">
        <authorList>
            <person name="Varghese N."/>
            <person name="Submissions S."/>
        </authorList>
    </citation>
    <scope>NUCLEOTIDE SEQUENCE [LARGE SCALE GENOMIC DNA]</scope>
    <source>
        <strain evidence="2">DSM 12126</strain>
    </source>
</reference>
<accession>A0A1W2DJH0</accession>
<gene>
    <name evidence="1" type="ORF">SAMN04488524_3901</name>
</gene>
<protein>
    <submittedName>
        <fullName evidence="1">WbqC-like protein family protein</fullName>
    </submittedName>
</protein>
<dbReference type="EMBL" id="FWXT01000003">
    <property type="protein sequence ID" value="SMC97640.1"/>
    <property type="molecule type" value="Genomic_DNA"/>
</dbReference>
<dbReference type="Proteomes" id="UP000192756">
    <property type="component" value="Unassembled WGS sequence"/>
</dbReference>
<organism evidence="1 2">
    <name type="scientific">Pedobacter africanus</name>
    <dbReference type="NCBI Taxonomy" id="151894"/>
    <lineage>
        <taxon>Bacteria</taxon>
        <taxon>Pseudomonadati</taxon>
        <taxon>Bacteroidota</taxon>
        <taxon>Sphingobacteriia</taxon>
        <taxon>Sphingobacteriales</taxon>
        <taxon>Sphingobacteriaceae</taxon>
        <taxon>Pedobacter</taxon>
    </lineage>
</organism>
<name>A0A1W2DJH0_9SPHI</name>
<dbReference type="RefSeq" id="WP_084240667.1">
    <property type="nucleotide sequence ID" value="NZ_FWXT01000003.1"/>
</dbReference>
<evidence type="ECO:0000313" key="1">
    <source>
        <dbReference type="EMBL" id="SMC97640.1"/>
    </source>
</evidence>
<dbReference type="Pfam" id="PF08889">
    <property type="entry name" value="WbqC"/>
    <property type="match status" value="2"/>
</dbReference>
<dbReference type="OrthoDB" id="1523452at2"/>
<dbReference type="AlphaFoldDB" id="A0A1W2DJH0"/>
<keyword evidence="2" id="KW-1185">Reference proteome</keyword>
<dbReference type="InterPro" id="IPR014985">
    <property type="entry name" value="WbqC"/>
</dbReference>
<sequence>MQSLAIFPLFYLPPVAYFSGLKELNYNFLMEKEEHFPKQTYRNRARIYSPNGVLDLIVPVLKGAKVHTKVKDVKISNDFNWQRLHWKSFESCYRNSAYFEYYEDEFIRFYQQPFDYLFDFNFQLLEWLFKQLKVQPDLHFTTEYVKEVEPELDFRSKLHFKKNTIATNFKPYFQVFDDRQGFKPNLSMIDLLFNQGPQAKNYF</sequence>
<proteinExistence type="predicted"/>
<evidence type="ECO:0000313" key="2">
    <source>
        <dbReference type="Proteomes" id="UP000192756"/>
    </source>
</evidence>
<dbReference type="STRING" id="151894.SAMN04488524_3901"/>